<protein>
    <submittedName>
        <fullName evidence="1">Uncharacterized protein</fullName>
    </submittedName>
</protein>
<sequence>PRGKGLIITGTDLIKLVSRHIRSTFVRRRHHLEKPEIVVIHLYAMAILAEVMESSMVGMCTDQTLSQAEGKSELMNYCVGEFPIPCNILILQLISTRFIPWLVLSTSKCCETSEIPCCS</sequence>
<keyword evidence="2" id="KW-1185">Reference proteome</keyword>
<dbReference type="Proteomes" id="UP000694423">
    <property type="component" value="Unplaced"/>
</dbReference>
<dbReference type="AlphaFoldDB" id="A0A8C4JV36"/>
<reference evidence="1" key="1">
    <citation type="submission" date="2025-08" db="UniProtKB">
        <authorList>
            <consortium name="Ensembl"/>
        </authorList>
    </citation>
    <scope>IDENTIFICATION</scope>
</reference>
<evidence type="ECO:0000313" key="2">
    <source>
        <dbReference type="Proteomes" id="UP000694423"/>
    </source>
</evidence>
<organism evidence="1 2">
    <name type="scientific">Dromaius novaehollandiae</name>
    <name type="common">Emu</name>
    <dbReference type="NCBI Taxonomy" id="8790"/>
    <lineage>
        <taxon>Eukaryota</taxon>
        <taxon>Metazoa</taxon>
        <taxon>Chordata</taxon>
        <taxon>Craniata</taxon>
        <taxon>Vertebrata</taxon>
        <taxon>Euteleostomi</taxon>
        <taxon>Archelosauria</taxon>
        <taxon>Archosauria</taxon>
        <taxon>Dinosauria</taxon>
        <taxon>Saurischia</taxon>
        <taxon>Theropoda</taxon>
        <taxon>Coelurosauria</taxon>
        <taxon>Aves</taxon>
        <taxon>Palaeognathae</taxon>
        <taxon>Casuariiformes</taxon>
        <taxon>Dromaiidae</taxon>
        <taxon>Dromaius</taxon>
    </lineage>
</organism>
<accession>A0A8C4JV36</accession>
<proteinExistence type="predicted"/>
<dbReference type="Ensembl" id="ENSDNVT00000016679.1">
    <property type="protein sequence ID" value="ENSDNVP00000013876.1"/>
    <property type="gene ID" value="ENSDNVG00000009779.1"/>
</dbReference>
<name>A0A8C4JV36_DRONO</name>
<evidence type="ECO:0000313" key="1">
    <source>
        <dbReference type="Ensembl" id="ENSDNVP00000013876.1"/>
    </source>
</evidence>
<reference evidence="1" key="2">
    <citation type="submission" date="2025-09" db="UniProtKB">
        <authorList>
            <consortium name="Ensembl"/>
        </authorList>
    </citation>
    <scope>IDENTIFICATION</scope>
</reference>